<dbReference type="AlphaFoldDB" id="A0A1Y0IER0"/>
<gene>
    <name evidence="2" type="ORF">OLMES_4654</name>
</gene>
<dbReference type="EMBL" id="CP021425">
    <property type="protein sequence ID" value="ARU58649.1"/>
    <property type="molecule type" value="Genomic_DNA"/>
</dbReference>
<reference evidence="2 3" key="1">
    <citation type="submission" date="2017-05" db="EMBL/GenBank/DDBJ databases">
        <title>Genomic insights into alkan degradation activity of Oleiphilus messinensis.</title>
        <authorList>
            <person name="Kozyavkin S.A."/>
            <person name="Slesarev A.I."/>
            <person name="Golyshin P.N."/>
            <person name="Korzhenkov A."/>
            <person name="Golyshina O.N."/>
            <person name="Toshchakov S.V."/>
        </authorList>
    </citation>
    <scope>NUCLEOTIDE SEQUENCE [LARGE SCALE GENOMIC DNA]</scope>
    <source>
        <strain evidence="2 3">ME102</strain>
    </source>
</reference>
<dbReference type="KEGG" id="ome:OLMES_4654"/>
<proteinExistence type="predicted"/>
<sequence length="308" mass="33569">MKKLIALILTGLSVNVAAATVESCSGVVSPADLDVNTVLTTRSSENCLIDQKPLRDRIEASLRQRCVKAADGERATNSDLLGHHKSQVAQPFLKSRDGRLLVADSNSIRDWDWYYLSLATAHDDAQCAAAPQAPGAKNVAQFKQAVEKIRALAENPLVVQSVNRQNQSNAGLNKYDLFAMDAHWQDEASRLGKALRGTLQRKAVNQYLEQLVGQSEGSIKMITLMDQKGVSVAQSDLSEDFWQGDESRFIQAFYNGPDTLVIESNQTSGVQNQPKSISVTITDPDSSEAIGVVTIDFTPSYGRFVVGL</sequence>
<dbReference type="Proteomes" id="UP000196027">
    <property type="component" value="Chromosome"/>
</dbReference>
<organism evidence="2 3">
    <name type="scientific">Oleiphilus messinensis</name>
    <dbReference type="NCBI Taxonomy" id="141451"/>
    <lineage>
        <taxon>Bacteria</taxon>
        <taxon>Pseudomonadati</taxon>
        <taxon>Pseudomonadota</taxon>
        <taxon>Gammaproteobacteria</taxon>
        <taxon>Oceanospirillales</taxon>
        <taxon>Oleiphilaceae</taxon>
        <taxon>Oleiphilus</taxon>
    </lineage>
</organism>
<protein>
    <recommendedName>
        <fullName evidence="4">Lipoprotein</fullName>
    </recommendedName>
</protein>
<keyword evidence="1" id="KW-0732">Signal</keyword>
<name>A0A1Y0IER0_9GAMM</name>
<dbReference type="RefSeq" id="WP_087463404.1">
    <property type="nucleotide sequence ID" value="NZ_CP021425.1"/>
</dbReference>
<evidence type="ECO:0000256" key="1">
    <source>
        <dbReference type="SAM" id="SignalP"/>
    </source>
</evidence>
<evidence type="ECO:0000313" key="2">
    <source>
        <dbReference type="EMBL" id="ARU58649.1"/>
    </source>
</evidence>
<feature type="chain" id="PRO_5012847075" description="Lipoprotein" evidence="1">
    <location>
        <begin position="19"/>
        <end position="308"/>
    </location>
</feature>
<evidence type="ECO:0000313" key="3">
    <source>
        <dbReference type="Proteomes" id="UP000196027"/>
    </source>
</evidence>
<dbReference type="OrthoDB" id="195732at2"/>
<accession>A0A1Y0IER0</accession>
<keyword evidence="3" id="KW-1185">Reference proteome</keyword>
<evidence type="ECO:0008006" key="4">
    <source>
        <dbReference type="Google" id="ProtNLM"/>
    </source>
</evidence>
<feature type="signal peptide" evidence="1">
    <location>
        <begin position="1"/>
        <end position="18"/>
    </location>
</feature>